<evidence type="ECO:0008006" key="10">
    <source>
        <dbReference type="Google" id="ProtNLM"/>
    </source>
</evidence>
<feature type="region of interest" description="Disordered" evidence="6">
    <location>
        <begin position="1"/>
        <end position="26"/>
    </location>
</feature>
<dbReference type="InterPro" id="IPR022791">
    <property type="entry name" value="L-PG_synthase/AglD"/>
</dbReference>
<dbReference type="PANTHER" id="PTHR39087:SF2">
    <property type="entry name" value="UPF0104 MEMBRANE PROTEIN MJ1595"/>
    <property type="match status" value="1"/>
</dbReference>
<evidence type="ECO:0000256" key="2">
    <source>
        <dbReference type="ARBA" id="ARBA00022475"/>
    </source>
</evidence>
<organism evidence="8 9">
    <name type="scientific">Asanoa ferruginea</name>
    <dbReference type="NCBI Taxonomy" id="53367"/>
    <lineage>
        <taxon>Bacteria</taxon>
        <taxon>Bacillati</taxon>
        <taxon>Actinomycetota</taxon>
        <taxon>Actinomycetes</taxon>
        <taxon>Micromonosporales</taxon>
        <taxon>Micromonosporaceae</taxon>
        <taxon>Asanoa</taxon>
    </lineage>
</organism>
<proteinExistence type="predicted"/>
<evidence type="ECO:0000256" key="1">
    <source>
        <dbReference type="ARBA" id="ARBA00004651"/>
    </source>
</evidence>
<feature type="transmembrane region" description="Helical" evidence="7">
    <location>
        <begin position="253"/>
        <end position="273"/>
    </location>
</feature>
<gene>
    <name evidence="8" type="ORF">DFJ67_1298</name>
</gene>
<feature type="transmembrane region" description="Helical" evidence="7">
    <location>
        <begin position="71"/>
        <end position="90"/>
    </location>
</feature>
<feature type="transmembrane region" description="Helical" evidence="7">
    <location>
        <begin position="32"/>
        <end position="51"/>
    </location>
</feature>
<evidence type="ECO:0000256" key="3">
    <source>
        <dbReference type="ARBA" id="ARBA00022692"/>
    </source>
</evidence>
<keyword evidence="3 7" id="KW-0812">Transmembrane</keyword>
<comment type="subcellular location">
    <subcellularLocation>
        <location evidence="1">Cell membrane</location>
        <topology evidence="1">Multi-pass membrane protein</topology>
    </subcellularLocation>
</comment>
<reference evidence="8 9" key="1">
    <citation type="submission" date="2018-08" db="EMBL/GenBank/DDBJ databases">
        <title>Sequencing the genomes of 1000 actinobacteria strains.</title>
        <authorList>
            <person name="Klenk H.-P."/>
        </authorList>
    </citation>
    <scope>NUCLEOTIDE SEQUENCE [LARGE SCALE GENOMIC DNA]</scope>
    <source>
        <strain evidence="8 9">DSM 44099</strain>
    </source>
</reference>
<protein>
    <recommendedName>
        <fullName evidence="10">Lysylphosphatidylglycerol synthase-like protein</fullName>
    </recommendedName>
</protein>
<evidence type="ECO:0000313" key="8">
    <source>
        <dbReference type="EMBL" id="REF95345.1"/>
    </source>
</evidence>
<comment type="caution">
    <text evidence="8">The sequence shown here is derived from an EMBL/GenBank/DDBJ whole genome shotgun (WGS) entry which is preliminary data.</text>
</comment>
<evidence type="ECO:0000313" key="9">
    <source>
        <dbReference type="Proteomes" id="UP000256913"/>
    </source>
</evidence>
<accession>A0A3D9ZDJ2</accession>
<evidence type="ECO:0000256" key="5">
    <source>
        <dbReference type="ARBA" id="ARBA00023136"/>
    </source>
</evidence>
<evidence type="ECO:0000256" key="7">
    <source>
        <dbReference type="SAM" id="Phobius"/>
    </source>
</evidence>
<feature type="region of interest" description="Disordered" evidence="6">
    <location>
        <begin position="333"/>
        <end position="354"/>
    </location>
</feature>
<feature type="transmembrane region" description="Helical" evidence="7">
    <location>
        <begin position="144"/>
        <end position="165"/>
    </location>
</feature>
<dbReference type="AlphaFoldDB" id="A0A3D9ZDJ2"/>
<keyword evidence="2" id="KW-1003">Cell membrane</keyword>
<feature type="compositionally biased region" description="Pro residues" evidence="6">
    <location>
        <begin position="14"/>
        <end position="23"/>
    </location>
</feature>
<feature type="transmembrane region" description="Helical" evidence="7">
    <location>
        <begin position="177"/>
        <end position="200"/>
    </location>
</feature>
<dbReference type="Pfam" id="PF03706">
    <property type="entry name" value="LPG_synthase_TM"/>
    <property type="match status" value="1"/>
</dbReference>
<feature type="transmembrane region" description="Helical" evidence="7">
    <location>
        <begin position="285"/>
        <end position="308"/>
    </location>
</feature>
<evidence type="ECO:0000256" key="4">
    <source>
        <dbReference type="ARBA" id="ARBA00022989"/>
    </source>
</evidence>
<evidence type="ECO:0000256" key="6">
    <source>
        <dbReference type="SAM" id="MobiDB-lite"/>
    </source>
</evidence>
<name>A0A3D9ZDJ2_9ACTN</name>
<sequence length="354" mass="37530">MSKSGYRARVSAPASPPAPPLAPPRAKKRKSVLRRVAEIVITVAFVGYVAWSVSKRWSEVQGVIGDLSVSAIALSLVGSLAAVWCSFLGWRVLLADFGSHVPLTGAMRIFFVGQLGKYLPGKVWPVLTQMRLGKAYQVPGRSSAAAVLITMFITLGTGLLLTAVVLPLLGGEAWHKYWWTLFTVPIALVVLLPPVLNRLLALAMRLARREAMPKPLSAKGIGLAVFWAIATWLCYGAHLWALLLDFGAGGSDLIIRSVAAFAGAWSIGFLLAIAPAGLGPRETALVVLLAGSVSEPVALVAALVSRLLMTVADLAWPAIALLTDRKRKRPIVNAPDIDTVPDPTPAASTAVASE</sequence>
<dbReference type="EMBL" id="QUMQ01000001">
    <property type="protein sequence ID" value="REF95345.1"/>
    <property type="molecule type" value="Genomic_DNA"/>
</dbReference>
<keyword evidence="9" id="KW-1185">Reference proteome</keyword>
<feature type="transmembrane region" description="Helical" evidence="7">
    <location>
        <begin position="221"/>
        <end position="241"/>
    </location>
</feature>
<dbReference type="GO" id="GO:0005886">
    <property type="term" value="C:plasma membrane"/>
    <property type="evidence" value="ECO:0007669"/>
    <property type="project" value="UniProtKB-SubCell"/>
</dbReference>
<keyword evidence="5 7" id="KW-0472">Membrane</keyword>
<dbReference type="PANTHER" id="PTHR39087">
    <property type="entry name" value="UPF0104 MEMBRANE PROTEIN MJ1595"/>
    <property type="match status" value="1"/>
</dbReference>
<keyword evidence="4 7" id="KW-1133">Transmembrane helix</keyword>
<dbReference type="Proteomes" id="UP000256913">
    <property type="component" value="Unassembled WGS sequence"/>
</dbReference>